<keyword evidence="2" id="KW-1185">Reference proteome</keyword>
<gene>
    <name evidence="1" type="ORF">VB264_15430</name>
</gene>
<name>A0ABU5QQ23_9BACT</name>
<proteinExistence type="predicted"/>
<accession>A0ABU5QQ23</accession>
<evidence type="ECO:0000313" key="2">
    <source>
        <dbReference type="Proteomes" id="UP001304671"/>
    </source>
</evidence>
<protein>
    <submittedName>
        <fullName evidence="1">Uncharacterized protein</fullName>
    </submittedName>
</protein>
<sequence length="487" mass="53896">MDLSLHAFSDVLPFDVPFQIIGGGAATDPITIDQVQAIDCWYGLKKKNIDLETLMQNPAQLGHHTAWFYKAGDKQFTLMIDEGLPPNKVFTFIFRMRRKLTDPHKATLVATAKPFITDAIAQAAAGGSTEFTDDTFNVIIKQIKQKTADALEAQGLKIDFAAIDAAHHKILFDALGIICTAYEQSSVSKKTLDRKIVELKTLIEKLKVFELAYERTLTDPDNNNDVKALRKVFSLAPLAWRYPTGANAVDDAQVNTYLANCKALADALQPILADNTDLMPIKKSIIDDFLPGITDKFKQFSLDLKTIDQDIATQSLTFTTVLADRLYSNAYIIGTSTPGDFSTRANLYISADLGLAVIPQIGQLAPYLGTNIYLRPVNKNYPLTFHKLDFFKRFSFLVGLTVNTLSKEGYRTDVLGSNFNLITGGGFRVADFVRINGGMVWYGQVNPNPLNTNKSIAGSPFISLSFDINVKTVFNSLFHSTQISSFQ</sequence>
<reference evidence="1 2" key="1">
    <citation type="submission" date="2023-12" db="EMBL/GenBank/DDBJ databases">
        <title>Novel species of the genus Arcicella isolated from rivers.</title>
        <authorList>
            <person name="Lu H."/>
        </authorList>
    </citation>
    <scope>NUCLEOTIDE SEQUENCE [LARGE SCALE GENOMIC DNA]</scope>
    <source>
        <strain evidence="1 2">LMG 21963</strain>
    </source>
</reference>
<evidence type="ECO:0000313" key="1">
    <source>
        <dbReference type="EMBL" id="MEA5259187.1"/>
    </source>
</evidence>
<dbReference type="RefSeq" id="WP_323250696.1">
    <property type="nucleotide sequence ID" value="NZ_JAYFUL010000026.1"/>
</dbReference>
<dbReference type="Proteomes" id="UP001304671">
    <property type="component" value="Unassembled WGS sequence"/>
</dbReference>
<dbReference type="EMBL" id="JAYFUL010000026">
    <property type="protein sequence ID" value="MEA5259187.1"/>
    <property type="molecule type" value="Genomic_DNA"/>
</dbReference>
<comment type="caution">
    <text evidence="1">The sequence shown here is derived from an EMBL/GenBank/DDBJ whole genome shotgun (WGS) entry which is preliminary data.</text>
</comment>
<organism evidence="1 2">
    <name type="scientific">Arcicella aquatica</name>
    <dbReference type="NCBI Taxonomy" id="217141"/>
    <lineage>
        <taxon>Bacteria</taxon>
        <taxon>Pseudomonadati</taxon>
        <taxon>Bacteroidota</taxon>
        <taxon>Cytophagia</taxon>
        <taxon>Cytophagales</taxon>
        <taxon>Flectobacillaceae</taxon>
        <taxon>Arcicella</taxon>
    </lineage>
</organism>